<organism evidence="1 2">
    <name type="scientific">Cardiocondyla obscurior</name>
    <dbReference type="NCBI Taxonomy" id="286306"/>
    <lineage>
        <taxon>Eukaryota</taxon>
        <taxon>Metazoa</taxon>
        <taxon>Ecdysozoa</taxon>
        <taxon>Arthropoda</taxon>
        <taxon>Hexapoda</taxon>
        <taxon>Insecta</taxon>
        <taxon>Pterygota</taxon>
        <taxon>Neoptera</taxon>
        <taxon>Endopterygota</taxon>
        <taxon>Hymenoptera</taxon>
        <taxon>Apocrita</taxon>
        <taxon>Aculeata</taxon>
        <taxon>Formicoidea</taxon>
        <taxon>Formicidae</taxon>
        <taxon>Myrmicinae</taxon>
        <taxon>Cardiocondyla</taxon>
    </lineage>
</organism>
<keyword evidence="2" id="KW-1185">Reference proteome</keyword>
<reference evidence="1 2" key="1">
    <citation type="submission" date="2023-03" db="EMBL/GenBank/DDBJ databases">
        <title>High recombination rates correlate with genetic variation in Cardiocondyla obscurior ants.</title>
        <authorList>
            <person name="Errbii M."/>
        </authorList>
    </citation>
    <scope>NUCLEOTIDE SEQUENCE [LARGE SCALE GENOMIC DNA]</scope>
    <source>
        <strain evidence="1">Alpha-2009</strain>
        <tissue evidence="1">Whole body</tissue>
    </source>
</reference>
<dbReference type="AlphaFoldDB" id="A0AAW2GC70"/>
<name>A0AAW2GC70_9HYME</name>
<sequence length="91" mass="11102">MQLLIINYFVNLHIKILSHRWDKIRLKTMHGYIAKTVFAVVELVEVRKKVQCRFTFFTIRLFVLVSSTHYRKSVCLLLWDTLYMLHRNYKI</sequence>
<accession>A0AAW2GC70</accession>
<comment type="caution">
    <text evidence="1">The sequence shown here is derived from an EMBL/GenBank/DDBJ whole genome shotgun (WGS) entry which is preliminary data.</text>
</comment>
<evidence type="ECO:0000313" key="2">
    <source>
        <dbReference type="Proteomes" id="UP001430953"/>
    </source>
</evidence>
<evidence type="ECO:0000313" key="1">
    <source>
        <dbReference type="EMBL" id="KAL0125133.1"/>
    </source>
</evidence>
<proteinExistence type="predicted"/>
<protein>
    <submittedName>
        <fullName evidence="1">Uncharacterized protein</fullName>
    </submittedName>
</protein>
<dbReference type="EMBL" id="JADYXP020000004">
    <property type="protein sequence ID" value="KAL0125133.1"/>
    <property type="molecule type" value="Genomic_DNA"/>
</dbReference>
<dbReference type="Proteomes" id="UP001430953">
    <property type="component" value="Unassembled WGS sequence"/>
</dbReference>
<gene>
    <name evidence="1" type="ORF">PUN28_004341</name>
</gene>